<dbReference type="InterPro" id="IPR027417">
    <property type="entry name" value="P-loop_NTPase"/>
</dbReference>
<dbReference type="PANTHER" id="PTHR35205">
    <property type="entry name" value="NB-ARC AND TPR DOMAIN PROTEIN"/>
    <property type="match status" value="1"/>
</dbReference>
<dbReference type="PANTHER" id="PTHR35205:SF1">
    <property type="entry name" value="ZU5 DOMAIN-CONTAINING PROTEIN"/>
    <property type="match status" value="1"/>
</dbReference>
<protein>
    <submittedName>
        <fullName evidence="1">Uncharacterized protein</fullName>
    </submittedName>
</protein>
<gene>
    <name evidence="1" type="ORF">M378DRAFT_654034</name>
</gene>
<dbReference type="OrthoDB" id="1658288at2759"/>
<dbReference type="GO" id="GO:0043531">
    <property type="term" value="F:ADP binding"/>
    <property type="evidence" value="ECO:0007669"/>
    <property type="project" value="InterPro"/>
</dbReference>
<dbReference type="Gene3D" id="1.25.40.10">
    <property type="entry name" value="Tetratricopeptide repeat domain"/>
    <property type="match status" value="1"/>
</dbReference>
<dbReference type="InterPro" id="IPR011990">
    <property type="entry name" value="TPR-like_helical_dom_sf"/>
</dbReference>
<accession>A0A0C2SKE1</accession>
<evidence type="ECO:0000313" key="1">
    <source>
        <dbReference type="EMBL" id="KIL63680.1"/>
    </source>
</evidence>
<keyword evidence="2" id="KW-1185">Reference proteome</keyword>
<feature type="non-terminal residue" evidence="1">
    <location>
        <position position="447"/>
    </location>
</feature>
<evidence type="ECO:0000313" key="2">
    <source>
        <dbReference type="Proteomes" id="UP000054549"/>
    </source>
</evidence>
<reference evidence="1 2" key="1">
    <citation type="submission" date="2014-04" db="EMBL/GenBank/DDBJ databases">
        <title>Evolutionary Origins and Diversification of the Mycorrhizal Mutualists.</title>
        <authorList>
            <consortium name="DOE Joint Genome Institute"/>
            <consortium name="Mycorrhizal Genomics Consortium"/>
            <person name="Kohler A."/>
            <person name="Kuo A."/>
            <person name="Nagy L.G."/>
            <person name="Floudas D."/>
            <person name="Copeland A."/>
            <person name="Barry K.W."/>
            <person name="Cichocki N."/>
            <person name="Veneault-Fourrey C."/>
            <person name="LaButti K."/>
            <person name="Lindquist E.A."/>
            <person name="Lipzen A."/>
            <person name="Lundell T."/>
            <person name="Morin E."/>
            <person name="Murat C."/>
            <person name="Riley R."/>
            <person name="Ohm R."/>
            <person name="Sun H."/>
            <person name="Tunlid A."/>
            <person name="Henrissat B."/>
            <person name="Grigoriev I.V."/>
            <person name="Hibbett D.S."/>
            <person name="Martin F."/>
        </authorList>
    </citation>
    <scope>NUCLEOTIDE SEQUENCE [LARGE SCALE GENOMIC DNA]</scope>
    <source>
        <strain evidence="1 2">Koide BX008</strain>
    </source>
</reference>
<dbReference type="Pfam" id="PF13424">
    <property type="entry name" value="TPR_12"/>
    <property type="match status" value="1"/>
</dbReference>
<proteinExistence type="predicted"/>
<sequence length="447" mass="49971">MGGIGKTQICLKFIEETANWFSDVFWIDASSKDAIELRLKQIGKVNALTSDPTASAALQWISSRDNWLIVYDNADGGYEVIEKFLPPGNKGNILITSRNRAMGRITSHKSSLEVGHMGKVEAILLLLQSAGRDDQSGDERDVARSIVSNLGYIPLAIDQAGAYIQASNCDLGSYLQLYNDHCAQLMSKSGFKGASDYGYSTYGTWEISMKEIELRATKDSSPQAQAAQSALALHSLFAFLHHDNISEEIFWNAAQQFQKRKEEKNELPTSISFLDPKILFLTEKGLWDKCQFQEGIQVLLSFSLIKASNGLYSVHPLVHTWSRVRIPKSDAIEGCKKVKALLSCSVEPDYYKDNFVFCGLVAPHISASFRHATWLHMDDVYYDDECENFAFVFHRIGNLDESEKLETQVMNSRRAKIGVNDPGTLDSTVNLALTYFSQGRWAEAESL</sequence>
<dbReference type="SUPFAM" id="SSF52540">
    <property type="entry name" value="P-loop containing nucleoside triphosphate hydrolases"/>
    <property type="match status" value="1"/>
</dbReference>
<dbReference type="AlphaFoldDB" id="A0A0C2SKE1"/>
<dbReference type="InParanoid" id="A0A0C2SKE1"/>
<name>A0A0C2SKE1_AMAMK</name>
<dbReference type="EMBL" id="KN818256">
    <property type="protein sequence ID" value="KIL63680.1"/>
    <property type="molecule type" value="Genomic_DNA"/>
</dbReference>
<dbReference type="Proteomes" id="UP000054549">
    <property type="component" value="Unassembled WGS sequence"/>
</dbReference>
<dbReference type="HOGENOM" id="CLU_000288_125_12_1"/>
<organism evidence="1 2">
    <name type="scientific">Amanita muscaria (strain Koide BX008)</name>
    <dbReference type="NCBI Taxonomy" id="946122"/>
    <lineage>
        <taxon>Eukaryota</taxon>
        <taxon>Fungi</taxon>
        <taxon>Dikarya</taxon>
        <taxon>Basidiomycota</taxon>
        <taxon>Agaricomycotina</taxon>
        <taxon>Agaricomycetes</taxon>
        <taxon>Agaricomycetidae</taxon>
        <taxon>Agaricales</taxon>
        <taxon>Pluteineae</taxon>
        <taxon>Amanitaceae</taxon>
        <taxon>Amanita</taxon>
    </lineage>
</organism>
<dbReference type="STRING" id="946122.A0A0C2SKE1"/>
<dbReference type="Gene3D" id="3.40.50.300">
    <property type="entry name" value="P-loop containing nucleotide triphosphate hydrolases"/>
    <property type="match status" value="1"/>
</dbReference>